<dbReference type="GO" id="GO:0071555">
    <property type="term" value="P:cell wall organization"/>
    <property type="evidence" value="ECO:0007669"/>
    <property type="project" value="UniProtKB-KW"/>
</dbReference>
<dbReference type="GO" id="GO:0004100">
    <property type="term" value="F:chitin synthase activity"/>
    <property type="evidence" value="ECO:0007669"/>
    <property type="project" value="UniProtKB-EC"/>
</dbReference>
<sequence>MNSTNKNLRFDDSLARDPKFDETLNKELYMDTNKNKTLSKEIKHHYTKRKLNQSTQLTYQTLKLFNFAQSKLDSSNKTYDLKLVGIGGEKGICNIWKKSLLHQLKQNNPNGIKLAIGITMYNEGWSLFKKTVLGVFQAIIDIYLDQMKIGNQISWDQFKDKILIVLIADGYKNLKKDFKEEATRLGIFDESVITPFLKRLEHSVKREELMNLFEIKENINIKLETEDQMYDQNNPIMNIIHCFQSQISLDVFDFQIDQSLGGFVKNQVNFIFAVKHFNNQKIDSHLYFYRGFCEYLNPDQVLLLDIGTQALPGSISKLVKLLDFKQSIGGACGEIEVEMPKFSILSAAQFYEYKLSHYIDKSFEGCFGYQSVLPGAFSIFRWVAIKQKPLEQFFKGLDKSHLGLRELNMFLAEDRIMCFEIVSQNIIENDMKQANYDLIYLPGAVALTDPPDLFWKLMAQRRRWINGANATFLHIFGNCGKFASSSHSLNQKIFYQINFLLMMISNFTGFIAPGLFYGSVSSFLRFMFTSSDQINPFMIPNFIENLIILIFIFLIITSFGMGKNIDEKYISILLKLTTIILGCIYIFVIIFAFKEFFSSFLSALLMLIFAATFFLPPILFDRIRCCKNITLYFGSILVYISMIPLYMIVFQFYSYANLHDVTWGNRSASKDKDLQKYQKNITLENKQIKTQQERKKQYKRSRLFIFFIWLVCNIFSGYLMTFFNRNGMTDFLNFIAFSLLVYQVIKIIGMLIYKYKINKLQIAMKEFKNPINSNRHASYNIDEINDV</sequence>
<name>A0A078B6F2_STYLE</name>
<evidence type="ECO:0000256" key="5">
    <source>
        <dbReference type="ARBA" id="ARBA00022679"/>
    </source>
</evidence>
<dbReference type="InterPro" id="IPR004835">
    <property type="entry name" value="Chitin_synth"/>
</dbReference>
<keyword evidence="4" id="KW-0328">Glycosyltransferase</keyword>
<feature type="transmembrane region" description="Helical" evidence="10">
    <location>
        <begin position="631"/>
        <end position="653"/>
    </location>
</feature>
<feature type="transmembrane region" description="Helical" evidence="10">
    <location>
        <begin position="538"/>
        <end position="560"/>
    </location>
</feature>
<evidence type="ECO:0000256" key="8">
    <source>
        <dbReference type="ARBA" id="ARBA00023136"/>
    </source>
</evidence>
<feature type="transmembrane region" description="Helical" evidence="10">
    <location>
        <begin position="600"/>
        <end position="619"/>
    </location>
</feature>
<gene>
    <name evidence="11" type="primary">Contig2019.g2179</name>
    <name evidence="11" type="ORF">STYLEM_18263</name>
</gene>
<dbReference type="Proteomes" id="UP000039865">
    <property type="component" value="Unassembled WGS sequence"/>
</dbReference>
<protein>
    <recommendedName>
        <fullName evidence="2">chitin synthase</fullName>
        <ecNumber evidence="2">2.4.1.16</ecNumber>
    </recommendedName>
</protein>
<keyword evidence="5" id="KW-0808">Transferase</keyword>
<dbReference type="InParanoid" id="A0A078B6F2"/>
<keyword evidence="6 10" id="KW-0812">Transmembrane</keyword>
<keyword evidence="3" id="KW-1003">Cell membrane</keyword>
<evidence type="ECO:0000256" key="10">
    <source>
        <dbReference type="SAM" id="Phobius"/>
    </source>
</evidence>
<evidence type="ECO:0000256" key="4">
    <source>
        <dbReference type="ARBA" id="ARBA00022676"/>
    </source>
</evidence>
<accession>A0A078B6F2</accession>
<keyword evidence="8 10" id="KW-0472">Membrane</keyword>
<evidence type="ECO:0000313" key="11">
    <source>
        <dbReference type="EMBL" id="CDW89133.1"/>
    </source>
</evidence>
<evidence type="ECO:0000256" key="2">
    <source>
        <dbReference type="ARBA" id="ARBA00012543"/>
    </source>
</evidence>
<evidence type="ECO:0000256" key="1">
    <source>
        <dbReference type="ARBA" id="ARBA00004651"/>
    </source>
</evidence>
<feature type="transmembrane region" description="Helical" evidence="10">
    <location>
        <begin position="493"/>
        <end position="517"/>
    </location>
</feature>
<dbReference type="OMA" id="AWILHYV"/>
<dbReference type="OrthoDB" id="3352955at2759"/>
<dbReference type="GO" id="GO:0006031">
    <property type="term" value="P:chitin biosynthetic process"/>
    <property type="evidence" value="ECO:0007669"/>
    <property type="project" value="TreeGrafter"/>
</dbReference>
<organism evidence="11 12">
    <name type="scientific">Stylonychia lemnae</name>
    <name type="common">Ciliate</name>
    <dbReference type="NCBI Taxonomy" id="5949"/>
    <lineage>
        <taxon>Eukaryota</taxon>
        <taxon>Sar</taxon>
        <taxon>Alveolata</taxon>
        <taxon>Ciliophora</taxon>
        <taxon>Intramacronucleata</taxon>
        <taxon>Spirotrichea</taxon>
        <taxon>Stichotrichia</taxon>
        <taxon>Sporadotrichida</taxon>
        <taxon>Oxytrichidae</taxon>
        <taxon>Stylonychinae</taxon>
        <taxon>Stylonychia</taxon>
    </lineage>
</organism>
<evidence type="ECO:0000256" key="3">
    <source>
        <dbReference type="ARBA" id="ARBA00022475"/>
    </source>
</evidence>
<dbReference type="GO" id="GO:0005886">
    <property type="term" value="C:plasma membrane"/>
    <property type="evidence" value="ECO:0007669"/>
    <property type="project" value="UniProtKB-SubCell"/>
</dbReference>
<comment type="subcellular location">
    <subcellularLocation>
        <location evidence="1">Cell membrane</location>
        <topology evidence="1">Multi-pass membrane protein</topology>
    </subcellularLocation>
</comment>
<dbReference type="EC" id="2.4.1.16" evidence="2"/>
<keyword evidence="7 10" id="KW-1133">Transmembrane helix</keyword>
<evidence type="ECO:0000256" key="6">
    <source>
        <dbReference type="ARBA" id="ARBA00022692"/>
    </source>
</evidence>
<dbReference type="PANTHER" id="PTHR22914:SF9">
    <property type="entry name" value="CHITIN SYNTHASE 1"/>
    <property type="match status" value="1"/>
</dbReference>
<keyword evidence="12" id="KW-1185">Reference proteome</keyword>
<feature type="transmembrane region" description="Helical" evidence="10">
    <location>
        <begin position="572"/>
        <end position="593"/>
    </location>
</feature>
<dbReference type="SUPFAM" id="SSF53448">
    <property type="entry name" value="Nucleotide-diphospho-sugar transferases"/>
    <property type="match status" value="1"/>
</dbReference>
<proteinExistence type="predicted"/>
<dbReference type="Pfam" id="PF01644">
    <property type="entry name" value="Chitin_synth_1"/>
    <property type="match status" value="2"/>
</dbReference>
<evidence type="ECO:0000313" key="12">
    <source>
        <dbReference type="Proteomes" id="UP000039865"/>
    </source>
</evidence>
<dbReference type="InterPro" id="IPR029044">
    <property type="entry name" value="Nucleotide-diphossugar_trans"/>
</dbReference>
<feature type="transmembrane region" description="Helical" evidence="10">
    <location>
        <begin position="735"/>
        <end position="755"/>
    </location>
</feature>
<feature type="transmembrane region" description="Helical" evidence="10">
    <location>
        <begin position="703"/>
        <end position="723"/>
    </location>
</feature>
<dbReference type="EMBL" id="CCKQ01017269">
    <property type="protein sequence ID" value="CDW89133.1"/>
    <property type="molecule type" value="Genomic_DNA"/>
</dbReference>
<keyword evidence="9" id="KW-0961">Cell wall biogenesis/degradation</keyword>
<reference evidence="11 12" key="1">
    <citation type="submission" date="2014-06" db="EMBL/GenBank/DDBJ databases">
        <authorList>
            <person name="Swart Estienne"/>
        </authorList>
    </citation>
    <scope>NUCLEOTIDE SEQUENCE [LARGE SCALE GENOMIC DNA]</scope>
    <source>
        <strain evidence="11 12">130c</strain>
    </source>
</reference>
<evidence type="ECO:0000256" key="9">
    <source>
        <dbReference type="ARBA" id="ARBA00023316"/>
    </source>
</evidence>
<evidence type="ECO:0000256" key="7">
    <source>
        <dbReference type="ARBA" id="ARBA00022989"/>
    </source>
</evidence>
<dbReference type="PANTHER" id="PTHR22914">
    <property type="entry name" value="CHITIN SYNTHASE"/>
    <property type="match status" value="1"/>
</dbReference>
<dbReference type="AlphaFoldDB" id="A0A078B6F2"/>